<dbReference type="PANTHER" id="PTHR47599">
    <property type="entry name" value="CELL-TO-CELL MOVEMENT PROTEIN"/>
    <property type="match status" value="1"/>
</dbReference>
<dbReference type="InterPro" id="IPR051596">
    <property type="entry name" value="Caulimoviridae_Movement"/>
</dbReference>
<dbReference type="EMBL" id="BDDD01000938">
    <property type="protein sequence ID" value="GAV71757.1"/>
    <property type="molecule type" value="Genomic_DNA"/>
</dbReference>
<keyword evidence="1" id="KW-1133">Transmembrane helix</keyword>
<dbReference type="InterPro" id="IPR028919">
    <property type="entry name" value="Viral_movement"/>
</dbReference>
<evidence type="ECO:0000313" key="2">
    <source>
        <dbReference type="EMBL" id="GAV71757.1"/>
    </source>
</evidence>
<evidence type="ECO:0000313" key="3">
    <source>
        <dbReference type="Proteomes" id="UP000187406"/>
    </source>
</evidence>
<dbReference type="InParanoid" id="A0A1Q3BUT8"/>
<keyword evidence="1" id="KW-0812">Transmembrane</keyword>
<dbReference type="Proteomes" id="UP000187406">
    <property type="component" value="Unassembled WGS sequence"/>
</dbReference>
<dbReference type="Pfam" id="PF01107">
    <property type="entry name" value="MP"/>
    <property type="match status" value="1"/>
</dbReference>
<comment type="caution">
    <text evidence="2">The sequence shown here is derived from an EMBL/GenBank/DDBJ whole genome shotgun (WGS) entry which is preliminary data.</text>
</comment>
<organism evidence="2 3">
    <name type="scientific">Cephalotus follicularis</name>
    <name type="common">Albany pitcher plant</name>
    <dbReference type="NCBI Taxonomy" id="3775"/>
    <lineage>
        <taxon>Eukaryota</taxon>
        <taxon>Viridiplantae</taxon>
        <taxon>Streptophyta</taxon>
        <taxon>Embryophyta</taxon>
        <taxon>Tracheophyta</taxon>
        <taxon>Spermatophyta</taxon>
        <taxon>Magnoliopsida</taxon>
        <taxon>eudicotyledons</taxon>
        <taxon>Gunneridae</taxon>
        <taxon>Pentapetalae</taxon>
        <taxon>rosids</taxon>
        <taxon>fabids</taxon>
        <taxon>Oxalidales</taxon>
        <taxon>Cephalotaceae</taxon>
        <taxon>Cephalotus</taxon>
    </lineage>
</organism>
<dbReference type="OrthoDB" id="1436172at2759"/>
<name>A0A1Q3BUT8_CEPFO</name>
<proteinExistence type="predicted"/>
<dbReference type="AlphaFoldDB" id="A0A1Q3BUT8"/>
<sequence>KTKYIHFALVHVTIKPLTMQDLNTSILVCLRDARHLNFGDSLIGAIETSLCNGLVYFDGYPDLTISLTDTNVLETLKININVDIYVSIQVLMITYLYLTKFFLCKIR</sequence>
<feature type="transmembrane region" description="Helical" evidence="1">
    <location>
        <begin position="84"/>
        <end position="103"/>
    </location>
</feature>
<gene>
    <name evidence="2" type="ORF">CFOL_v3_15246</name>
</gene>
<dbReference type="PANTHER" id="PTHR47599:SF4">
    <property type="entry name" value="POLYPROTEIN"/>
    <property type="match status" value="1"/>
</dbReference>
<keyword evidence="3" id="KW-1185">Reference proteome</keyword>
<evidence type="ECO:0000256" key="1">
    <source>
        <dbReference type="SAM" id="Phobius"/>
    </source>
</evidence>
<reference evidence="3" key="1">
    <citation type="submission" date="2016-04" db="EMBL/GenBank/DDBJ databases">
        <title>Cephalotus genome sequencing.</title>
        <authorList>
            <person name="Fukushima K."/>
            <person name="Hasebe M."/>
            <person name="Fang X."/>
        </authorList>
    </citation>
    <scope>NUCLEOTIDE SEQUENCE [LARGE SCALE GENOMIC DNA]</scope>
    <source>
        <strain evidence="3">cv. St1</strain>
    </source>
</reference>
<feature type="non-terminal residue" evidence="2">
    <location>
        <position position="1"/>
    </location>
</feature>
<accession>A0A1Q3BUT8</accession>
<keyword evidence="1" id="KW-0472">Membrane</keyword>
<protein>
    <submittedName>
        <fullName evidence="2">MP domain-containing protein</fullName>
    </submittedName>
</protein>